<keyword evidence="1 2" id="KW-0732">Signal</keyword>
<dbReference type="GO" id="GO:0016020">
    <property type="term" value="C:membrane"/>
    <property type="evidence" value="ECO:0007669"/>
    <property type="project" value="InterPro"/>
</dbReference>
<dbReference type="RefSeq" id="WP_088757178.1">
    <property type="nucleotide sequence ID" value="NZ_NJGV01000027.1"/>
</dbReference>
<evidence type="ECO:0000256" key="1">
    <source>
        <dbReference type="ARBA" id="ARBA00022729"/>
    </source>
</evidence>
<evidence type="ECO:0000313" key="5">
    <source>
        <dbReference type="EMBL" id="OWY32347.1"/>
    </source>
</evidence>
<feature type="domain" description="Ionotropic glutamate receptor C-terminal" evidence="4">
    <location>
        <begin position="29"/>
        <end position="251"/>
    </location>
</feature>
<dbReference type="InterPro" id="IPR001638">
    <property type="entry name" value="Solute-binding_3/MltF_N"/>
</dbReference>
<feature type="chain" id="PRO_5012398032" evidence="2">
    <location>
        <begin position="26"/>
        <end position="259"/>
    </location>
</feature>
<accession>A0A225SNN3</accession>
<dbReference type="PANTHER" id="PTHR35936">
    <property type="entry name" value="MEMBRANE-BOUND LYTIC MUREIN TRANSGLYCOSYLASE F"/>
    <property type="match status" value="1"/>
</dbReference>
<feature type="domain" description="Solute-binding protein family 3/N-terminal" evidence="3">
    <location>
        <begin position="29"/>
        <end position="252"/>
    </location>
</feature>
<evidence type="ECO:0000259" key="4">
    <source>
        <dbReference type="SMART" id="SM00079"/>
    </source>
</evidence>
<dbReference type="AlphaFoldDB" id="A0A225SNN3"/>
<evidence type="ECO:0000256" key="2">
    <source>
        <dbReference type="SAM" id="SignalP"/>
    </source>
</evidence>
<feature type="signal peptide" evidence="2">
    <location>
        <begin position="1"/>
        <end position="25"/>
    </location>
</feature>
<dbReference type="SUPFAM" id="SSF53850">
    <property type="entry name" value="Periplasmic binding protein-like II"/>
    <property type="match status" value="1"/>
</dbReference>
<evidence type="ECO:0000259" key="3">
    <source>
        <dbReference type="SMART" id="SM00062"/>
    </source>
</evidence>
<protein>
    <submittedName>
        <fullName evidence="5">Basic amino acid ABC transporter substrate-binding protein</fullName>
    </submittedName>
</protein>
<proteinExistence type="predicted"/>
<organism evidence="5 6">
    <name type="scientific">Herbaspirillum aquaticum</name>
    <dbReference type="NCBI Taxonomy" id="568783"/>
    <lineage>
        <taxon>Bacteria</taxon>
        <taxon>Pseudomonadati</taxon>
        <taxon>Pseudomonadota</taxon>
        <taxon>Betaproteobacteria</taxon>
        <taxon>Burkholderiales</taxon>
        <taxon>Oxalobacteraceae</taxon>
        <taxon>Herbaspirillum</taxon>
    </lineage>
</organism>
<dbReference type="GO" id="GO:0015276">
    <property type="term" value="F:ligand-gated monoatomic ion channel activity"/>
    <property type="evidence" value="ECO:0007669"/>
    <property type="project" value="InterPro"/>
</dbReference>
<dbReference type="EMBL" id="NJGV01000027">
    <property type="protein sequence ID" value="OWY32347.1"/>
    <property type="molecule type" value="Genomic_DNA"/>
</dbReference>
<dbReference type="Proteomes" id="UP000214747">
    <property type="component" value="Unassembled WGS sequence"/>
</dbReference>
<sequence length="259" mass="28162">MSFKKLFTLAASALALSCAAGSTFAADQTYVVGAGGTYRPFEFETPKKELVGFDIDLIKAISQASNFKIQLVSTPWEGIFATLGQGDRDIIISGITITDKRAQMVDFSLPYFPAEQVIITNADAKITSLADLKKTQVAVVNSTAGDIVVSEELGKASTAIHRFDNTVLMLEELYRGGVDAAVGDVGVIKFYIKSHPEKKFKVVGDTKFVRQYFGIAVKKGNKELLDKINAGLKQIVADGTYAKIYKTWFDGEVPTLPLK</sequence>
<dbReference type="Pfam" id="PF00497">
    <property type="entry name" value="SBP_bac_3"/>
    <property type="match status" value="1"/>
</dbReference>
<dbReference type="Gene3D" id="3.40.190.10">
    <property type="entry name" value="Periplasmic binding protein-like II"/>
    <property type="match status" value="2"/>
</dbReference>
<dbReference type="CDD" id="cd13624">
    <property type="entry name" value="PBP2_Arg_Lys_His"/>
    <property type="match status" value="1"/>
</dbReference>
<dbReference type="InterPro" id="IPR001320">
    <property type="entry name" value="Iontro_rcpt_C"/>
</dbReference>
<dbReference type="SMART" id="SM00062">
    <property type="entry name" value="PBPb"/>
    <property type="match status" value="1"/>
</dbReference>
<gene>
    <name evidence="5" type="ORF">CEJ45_21925</name>
</gene>
<name>A0A225SNN3_9BURK</name>
<dbReference type="SMART" id="SM00079">
    <property type="entry name" value="PBPe"/>
    <property type="match status" value="1"/>
</dbReference>
<dbReference type="PROSITE" id="PS51257">
    <property type="entry name" value="PROKAR_LIPOPROTEIN"/>
    <property type="match status" value="1"/>
</dbReference>
<evidence type="ECO:0000313" key="6">
    <source>
        <dbReference type="Proteomes" id="UP000214747"/>
    </source>
</evidence>
<keyword evidence="6" id="KW-1185">Reference proteome</keyword>
<dbReference type="PANTHER" id="PTHR35936:SF17">
    <property type="entry name" value="ARGININE-BINDING EXTRACELLULAR PROTEIN ARTP"/>
    <property type="match status" value="1"/>
</dbReference>
<comment type="caution">
    <text evidence="5">The sequence shown here is derived from an EMBL/GenBank/DDBJ whole genome shotgun (WGS) entry which is preliminary data.</text>
</comment>
<reference evidence="5 6" key="1">
    <citation type="journal article" date="2010" name="Int. J. Syst. Evol. Microbiol.">
        <title>Reclassification of Herbaspirillum putei as a later heterotypic synonym of Herbaspirillum huttiense, with the description of H. huttiense subsp. huttiense subsp. nov. and H. huttiense subsp. putei subsp. nov., comb. nov., and description of Herbaspirillum aquaticum sp. nov.</title>
        <authorList>
            <person name="Dobritsa A.P."/>
            <person name="Reddy M.C."/>
            <person name="Samadpour M."/>
        </authorList>
    </citation>
    <scope>NUCLEOTIDE SEQUENCE [LARGE SCALE GENOMIC DNA]</scope>
    <source>
        <strain evidence="5 6">IEH 4430</strain>
    </source>
</reference>